<dbReference type="InterPro" id="IPR019734">
    <property type="entry name" value="TPR_rpt"/>
</dbReference>
<evidence type="ECO:0008006" key="3">
    <source>
        <dbReference type="Google" id="ProtNLM"/>
    </source>
</evidence>
<reference evidence="1 2" key="1">
    <citation type="submission" date="2019-10" db="EMBL/GenBank/DDBJ databases">
        <title>Actinomadura rubteroloni sp. nov. and Actinomadura macrotermitis sp. nov., isolated from the gut of fungus growing-termite Macrotermes natalensis.</title>
        <authorList>
            <person name="Benndorf R."/>
            <person name="Martin K."/>
            <person name="Kuefner M."/>
            <person name="De Beer W."/>
            <person name="Kaster A.-K."/>
            <person name="Vollmers J."/>
            <person name="Poulsen M."/>
            <person name="Beemelmanns C."/>
        </authorList>
    </citation>
    <scope>NUCLEOTIDE SEQUENCE [LARGE SCALE GENOMIC DNA]</scope>
    <source>
        <strain evidence="1 2">RB68</strain>
    </source>
</reference>
<dbReference type="SMART" id="SM00028">
    <property type="entry name" value="TPR"/>
    <property type="match status" value="6"/>
</dbReference>
<gene>
    <name evidence="1" type="ORF">ACRB68_45650</name>
</gene>
<comment type="caution">
    <text evidence="1">The sequence shown here is derived from an EMBL/GenBank/DDBJ whole genome shotgun (WGS) entry which is preliminary data.</text>
</comment>
<organism evidence="1 2">
    <name type="scientific">Actinomadura macrotermitis</name>
    <dbReference type="NCBI Taxonomy" id="2585200"/>
    <lineage>
        <taxon>Bacteria</taxon>
        <taxon>Bacillati</taxon>
        <taxon>Actinomycetota</taxon>
        <taxon>Actinomycetes</taxon>
        <taxon>Streptosporangiales</taxon>
        <taxon>Thermomonosporaceae</taxon>
        <taxon>Actinomadura</taxon>
    </lineage>
</organism>
<dbReference type="PRINTS" id="PR00381">
    <property type="entry name" value="KINESINLIGHT"/>
</dbReference>
<dbReference type="InterPro" id="IPR053137">
    <property type="entry name" value="NLR-like"/>
</dbReference>
<dbReference type="InterPro" id="IPR011990">
    <property type="entry name" value="TPR-like_helical_dom_sf"/>
</dbReference>
<accession>A0A7K0BZ75</accession>
<dbReference type="Pfam" id="PF13424">
    <property type="entry name" value="TPR_12"/>
    <property type="match status" value="3"/>
</dbReference>
<dbReference type="PANTHER" id="PTHR46082:SF6">
    <property type="entry name" value="AAA+ ATPASE DOMAIN-CONTAINING PROTEIN-RELATED"/>
    <property type="match status" value="1"/>
</dbReference>
<sequence>MLLVGDSTAGKTRAAFEAVRAVLPDHRLIVPHTRDAVGAAVTEAAASRRCVLWLNDLEGYLGPDGITGKHVAELLAGDGHHRVIVATLRAAEEDRLTAAAQDDEGRSSRRESAAVLEQARPRIWVECHFSQAEQQRAAEVATDDARINDALAHANTYGIAEYLACGPQLMQEWQRAWARGTHPRGAALVAAAIDIRRAGYTSPQPRQLISQASTVYLEQRGGARLNPETEEQAWQWATQTRDSGNAPLQLNGNDTCEVFDYLLDTVQRTANPNDHIPQATIAAALAHATPADANNIANALHDQGRYQLAETAAHQALNDYQQQYSPEHPRALASRSNLAVALSDLGRWEEAEAEQRAVLEIRNRALGAEHPDVLTGRSNLAVMLSDLGRWEEAEAEQRAVLEIRSRVLGAEHPSTLTSRSNLAVVLRDLGRWEEAEAEQRAVLEIRSRVLGAEHPDILTGRSNLAIVLRDLGRSAEAEAEQRAVLEIRNRVLGAEHPSTLTSRNNLANVLRDLGRSAEAEAEQRAVLEIRSRVLGAEHPDTLDSRNNLAIVLRDQENPQ</sequence>
<keyword evidence="2" id="KW-1185">Reference proteome</keyword>
<dbReference type="SUPFAM" id="SSF48452">
    <property type="entry name" value="TPR-like"/>
    <property type="match status" value="2"/>
</dbReference>
<dbReference type="Proteomes" id="UP000487268">
    <property type="component" value="Unassembled WGS sequence"/>
</dbReference>
<dbReference type="EMBL" id="WEGH01000003">
    <property type="protein sequence ID" value="MQY06477.1"/>
    <property type="molecule type" value="Genomic_DNA"/>
</dbReference>
<dbReference type="AlphaFoldDB" id="A0A7K0BZ75"/>
<evidence type="ECO:0000313" key="1">
    <source>
        <dbReference type="EMBL" id="MQY06477.1"/>
    </source>
</evidence>
<evidence type="ECO:0000313" key="2">
    <source>
        <dbReference type="Proteomes" id="UP000487268"/>
    </source>
</evidence>
<proteinExistence type="predicted"/>
<name>A0A7K0BZ75_9ACTN</name>
<dbReference type="Gene3D" id="1.25.40.10">
    <property type="entry name" value="Tetratricopeptide repeat domain"/>
    <property type="match status" value="2"/>
</dbReference>
<protein>
    <recommendedName>
        <fullName evidence="3">Tetratricopeptide repeat protein</fullName>
    </recommendedName>
</protein>
<dbReference type="PANTHER" id="PTHR46082">
    <property type="entry name" value="ATP/GTP-BINDING PROTEIN-RELATED"/>
    <property type="match status" value="1"/>
</dbReference>